<organism evidence="2 3">
    <name type="scientific">Rotaria sordida</name>
    <dbReference type="NCBI Taxonomy" id="392033"/>
    <lineage>
        <taxon>Eukaryota</taxon>
        <taxon>Metazoa</taxon>
        <taxon>Spiralia</taxon>
        <taxon>Gnathifera</taxon>
        <taxon>Rotifera</taxon>
        <taxon>Eurotatoria</taxon>
        <taxon>Bdelloidea</taxon>
        <taxon>Philodinida</taxon>
        <taxon>Philodinidae</taxon>
        <taxon>Rotaria</taxon>
    </lineage>
</organism>
<evidence type="ECO:0000256" key="1">
    <source>
        <dbReference type="SAM" id="Phobius"/>
    </source>
</evidence>
<dbReference type="AlphaFoldDB" id="A0A815KDJ5"/>
<dbReference type="EMBL" id="CAJNOT010003665">
    <property type="protein sequence ID" value="CAF1394659.1"/>
    <property type="molecule type" value="Genomic_DNA"/>
</dbReference>
<dbReference type="PANTHER" id="PTHR47160">
    <property type="entry name" value="PUTATIVE-RELATED"/>
    <property type="match status" value="1"/>
</dbReference>
<proteinExistence type="predicted"/>
<name>A0A815KDJ5_9BILA</name>
<feature type="transmembrane region" description="Helical" evidence="1">
    <location>
        <begin position="20"/>
        <end position="43"/>
    </location>
</feature>
<sequence>MLENANYIYLDGTFSVVPELYFQLYTIHVTYLNHILPAVYVLLPGKYLVAYLFFKLSYRCVCIFLGKKQCLYKEMLQEIKNLAPNFDPPNVMIDFECGSMKAIRNLFPTSNLYGCFFHLCQNIYRSATRFGLKTLYGENESFAQQIRCLPALAFLSITNVIPTFDEIKAQFPVEGEPVLTYFEENYIGVKSRLSRPRKIPKFDILLWNVNTNTLQGQHRTNNVVEGWNNRFSSLMNCSHPNFWKFLKGLKKEQSFVDAQIIQADAGARQARRREQTRRETRILNLLNGPTTTNFEKVMALAQNISLKS</sequence>
<keyword evidence="1" id="KW-0472">Membrane</keyword>
<reference evidence="2" key="1">
    <citation type="submission" date="2021-02" db="EMBL/GenBank/DDBJ databases">
        <authorList>
            <person name="Nowell W R."/>
        </authorList>
    </citation>
    <scope>NUCLEOTIDE SEQUENCE</scope>
</reference>
<dbReference type="PANTHER" id="PTHR47160:SF10">
    <property type="entry name" value="MULE TRANSPOSASE DOMAIN-CONTAINING PROTEIN"/>
    <property type="match status" value="1"/>
</dbReference>
<keyword evidence="1" id="KW-1133">Transmembrane helix</keyword>
<evidence type="ECO:0000313" key="2">
    <source>
        <dbReference type="EMBL" id="CAF1394659.1"/>
    </source>
</evidence>
<evidence type="ECO:0000313" key="3">
    <source>
        <dbReference type="Proteomes" id="UP000663864"/>
    </source>
</evidence>
<protein>
    <recommendedName>
        <fullName evidence="4">MULE transposase domain-containing protein</fullName>
    </recommendedName>
</protein>
<dbReference type="Proteomes" id="UP000663864">
    <property type="component" value="Unassembled WGS sequence"/>
</dbReference>
<gene>
    <name evidence="2" type="ORF">ZHD862_LOCUS32805</name>
</gene>
<evidence type="ECO:0008006" key="4">
    <source>
        <dbReference type="Google" id="ProtNLM"/>
    </source>
</evidence>
<keyword evidence="1" id="KW-0812">Transmembrane</keyword>
<comment type="caution">
    <text evidence="2">The sequence shown here is derived from an EMBL/GenBank/DDBJ whole genome shotgun (WGS) entry which is preliminary data.</text>
</comment>
<accession>A0A815KDJ5</accession>